<name>A0A3F2ZU80_CLOB6</name>
<dbReference type="RefSeq" id="WP_012720966.1">
    <property type="nucleotide sequence ID" value="NC_012658.1"/>
</dbReference>
<reference evidence="2" key="2">
    <citation type="submission" date="2008-05" db="EMBL/GenBank/DDBJ databases">
        <title>Genome sequence of Clostridium botulinum Ba4 strain 657.</title>
        <authorList>
            <person name="Shrivastava S."/>
            <person name="Brown J.L."/>
            <person name="Bruce D."/>
            <person name="Detter C."/>
            <person name="Munk C."/>
            <person name="Smith L.A."/>
            <person name="Smith T.J."/>
            <person name="Sutton G."/>
            <person name="Brettin T.S."/>
        </authorList>
    </citation>
    <scope>NUCLEOTIDE SEQUENCE [LARGE SCALE GENOMIC DNA]</scope>
    <source>
        <strain evidence="2">657 / Type Ba4</strain>
    </source>
</reference>
<gene>
    <name evidence="1" type="ordered locus">CLJ_B1410</name>
</gene>
<evidence type="ECO:0000313" key="1">
    <source>
        <dbReference type="EMBL" id="ACQ53544.1"/>
    </source>
</evidence>
<dbReference type="KEGG" id="cbi:CLJ_B1410"/>
<sequence>MDNPYLTILQIMKKQGTQETPFITLGKAINSTTIQAGDLQLTKDNLLINKDITLNSGDTVAVYPINNGQIYIVLCKVV</sequence>
<proteinExistence type="predicted"/>
<evidence type="ECO:0008006" key="3">
    <source>
        <dbReference type="Google" id="ProtNLM"/>
    </source>
</evidence>
<dbReference type="Proteomes" id="UP000002333">
    <property type="component" value="Chromosome"/>
</dbReference>
<protein>
    <recommendedName>
        <fullName evidence="3">DUF2577 domain-containing protein</fullName>
    </recommendedName>
</protein>
<evidence type="ECO:0000313" key="2">
    <source>
        <dbReference type="Proteomes" id="UP000002333"/>
    </source>
</evidence>
<dbReference type="EMBL" id="CP001083">
    <property type="protein sequence ID" value="ACQ53544.1"/>
    <property type="molecule type" value="Genomic_DNA"/>
</dbReference>
<reference evidence="1 2" key="1">
    <citation type="journal article" date="2007" name="PLoS ONE">
        <title>Analysis of the neurotoxin complex genes in Clostridium botulinum A1-A4 and B1 strains: BoNT/A3, /Ba4 and /B1 clusters are located within plasmids.</title>
        <authorList>
            <person name="Smith T.J."/>
            <person name="Hill K.K."/>
            <person name="Foley B.T."/>
            <person name="Detter J.C."/>
            <person name="Munk A.C."/>
            <person name="Bruce D.C."/>
            <person name="Doggett N.A."/>
            <person name="Smith L.A."/>
            <person name="Marks J.D."/>
            <person name="Xie G."/>
            <person name="Brettin T.S."/>
        </authorList>
    </citation>
    <scope>NUCLEOTIDE SEQUENCE [LARGE SCALE GENOMIC DNA]</scope>
    <source>
        <strain evidence="2">657 / Type Ba4</strain>
    </source>
</reference>
<accession>A0A3F2ZU80</accession>
<organism evidence="1 2">
    <name type="scientific">Clostridium botulinum (strain 657 / Type Ba4)</name>
    <dbReference type="NCBI Taxonomy" id="515621"/>
    <lineage>
        <taxon>Bacteria</taxon>
        <taxon>Bacillati</taxon>
        <taxon>Bacillota</taxon>
        <taxon>Clostridia</taxon>
        <taxon>Eubacteriales</taxon>
        <taxon>Clostridiaceae</taxon>
        <taxon>Clostridium</taxon>
    </lineage>
</organism>
<dbReference type="AlphaFoldDB" id="A0A3F2ZU80"/>